<keyword evidence="9 11" id="KW-1015">Disulfide bond</keyword>
<dbReference type="InterPro" id="IPR036772">
    <property type="entry name" value="SRCR-like_dom_sf"/>
</dbReference>
<keyword evidence="8" id="KW-0472">Membrane</keyword>
<dbReference type="PROSITE" id="PS00420">
    <property type="entry name" value="SRCR_1"/>
    <property type="match status" value="4"/>
</dbReference>
<keyword evidence="3" id="KW-0964">Secreted</keyword>
<dbReference type="Proteomes" id="UP000694397">
    <property type="component" value="Chromosome 5"/>
</dbReference>
<feature type="domain" description="SRCR" evidence="12">
    <location>
        <begin position="1119"/>
        <end position="1219"/>
    </location>
</feature>
<dbReference type="FunFam" id="3.10.250.10:FF:000016">
    <property type="entry name" value="Scavenger receptor cysteine-rich protein type 12"/>
    <property type="match status" value="1"/>
</dbReference>
<reference evidence="13 14" key="1">
    <citation type="submission" date="2019-04" db="EMBL/GenBank/DDBJ databases">
        <authorList>
            <consortium name="Wellcome Sanger Institute Data Sharing"/>
        </authorList>
    </citation>
    <scope>NUCLEOTIDE SEQUENCE [LARGE SCALE GENOMIC DNA]</scope>
</reference>
<dbReference type="GO" id="GO:0016020">
    <property type="term" value="C:membrane"/>
    <property type="evidence" value="ECO:0007669"/>
    <property type="project" value="UniProtKB-SubCell"/>
</dbReference>
<feature type="domain" description="SRCR" evidence="12">
    <location>
        <begin position="1012"/>
        <end position="1108"/>
    </location>
</feature>
<dbReference type="FunFam" id="3.10.250.10:FF:000013">
    <property type="entry name" value="CD163 molecule like 1"/>
    <property type="match status" value="1"/>
</dbReference>
<feature type="disulfide bond" evidence="11">
    <location>
        <begin position="713"/>
        <end position="774"/>
    </location>
</feature>
<evidence type="ECO:0000256" key="1">
    <source>
        <dbReference type="ARBA" id="ARBA00004167"/>
    </source>
</evidence>
<evidence type="ECO:0000313" key="14">
    <source>
        <dbReference type="Proteomes" id="UP000694397"/>
    </source>
</evidence>
<evidence type="ECO:0000256" key="5">
    <source>
        <dbReference type="ARBA" id="ARBA00022729"/>
    </source>
</evidence>
<keyword evidence="4" id="KW-0812">Transmembrane</keyword>
<feature type="domain" description="SRCR" evidence="12">
    <location>
        <begin position="570"/>
        <end position="670"/>
    </location>
</feature>
<dbReference type="SMART" id="SM00202">
    <property type="entry name" value="SR"/>
    <property type="match status" value="12"/>
</dbReference>
<feature type="domain" description="SRCR" evidence="12">
    <location>
        <begin position="462"/>
        <end position="559"/>
    </location>
</feature>
<feature type="domain" description="SRCR" evidence="12">
    <location>
        <begin position="128"/>
        <end position="228"/>
    </location>
</feature>
<feature type="disulfide bond" evidence="11">
    <location>
        <begin position="302"/>
        <end position="312"/>
    </location>
</feature>
<keyword evidence="7" id="KW-1133">Transmembrane helix</keyword>
<comment type="caution">
    <text evidence="11">Lacks conserved residue(s) required for the propagation of feature annotation.</text>
</comment>
<dbReference type="FunFam" id="3.10.250.10:FF:000012">
    <property type="entry name" value="CD163 molecule like 1"/>
    <property type="match status" value="2"/>
</dbReference>
<feature type="disulfide bond" evidence="11">
    <location>
        <begin position="497"/>
        <end position="558"/>
    </location>
</feature>
<feature type="domain" description="SRCR" evidence="12">
    <location>
        <begin position="1264"/>
        <end position="1361"/>
    </location>
</feature>
<dbReference type="Pfam" id="PF00530">
    <property type="entry name" value="SRCR"/>
    <property type="match status" value="12"/>
</dbReference>
<dbReference type="FunFam" id="3.10.250.10:FF:000031">
    <property type="entry name" value="RIKEN cDNA 5830411N06, isoform CRA_a"/>
    <property type="match status" value="1"/>
</dbReference>
<feature type="domain" description="SRCR" evidence="12">
    <location>
        <begin position="786"/>
        <end position="864"/>
    </location>
</feature>
<feature type="disulfide bond" evidence="11">
    <location>
        <begin position="166"/>
        <end position="227"/>
    </location>
</feature>
<keyword evidence="5" id="KW-0732">Signal</keyword>
<feature type="disulfide bond" evidence="11">
    <location>
        <begin position="258"/>
        <end position="322"/>
    </location>
</feature>
<evidence type="ECO:0000259" key="12">
    <source>
        <dbReference type="PROSITE" id="PS50287"/>
    </source>
</evidence>
<dbReference type="FunFam" id="3.10.250.10:FF:000002">
    <property type="entry name" value="Scavenger receptor cysteine-rich type 1 protein M130"/>
    <property type="match status" value="3"/>
</dbReference>
<feature type="disulfide bond" evidence="11">
    <location>
        <begin position="854"/>
        <end position="864"/>
    </location>
</feature>
<evidence type="ECO:0000256" key="10">
    <source>
        <dbReference type="ARBA" id="ARBA00023180"/>
    </source>
</evidence>
<feature type="disulfide bond" evidence="11">
    <location>
        <begin position="639"/>
        <end position="649"/>
    </location>
</feature>
<name>A0A8C9V681_SCLFO</name>
<evidence type="ECO:0000256" key="3">
    <source>
        <dbReference type="ARBA" id="ARBA00022525"/>
    </source>
</evidence>
<dbReference type="Ensembl" id="ENSSFOT00015026278.2">
    <property type="protein sequence ID" value="ENSSFOP00015025988.2"/>
    <property type="gene ID" value="ENSSFOG00015016638.2"/>
</dbReference>
<feature type="domain" description="SRCR" evidence="12">
    <location>
        <begin position="910"/>
        <end position="1007"/>
    </location>
</feature>
<feature type="disulfide bond" evidence="11">
    <location>
        <begin position="1144"/>
        <end position="1208"/>
    </location>
</feature>
<feature type="disulfide bond" evidence="11">
    <location>
        <begin position="700"/>
        <end position="764"/>
    </location>
</feature>
<evidence type="ECO:0000313" key="13">
    <source>
        <dbReference type="Ensembl" id="ENSSFOP00015025988.2"/>
    </source>
</evidence>
<evidence type="ECO:0000256" key="4">
    <source>
        <dbReference type="ARBA" id="ARBA00022692"/>
    </source>
</evidence>
<keyword evidence="10" id="KW-0325">Glycoprotein</keyword>
<dbReference type="PROSITE" id="PS50287">
    <property type="entry name" value="SRCR_2"/>
    <property type="match status" value="12"/>
</dbReference>
<feature type="disulfide bond" evidence="11">
    <location>
        <begin position="153"/>
        <end position="217"/>
    </location>
</feature>
<feature type="disulfide bond" evidence="11">
    <location>
        <begin position="92"/>
        <end position="102"/>
    </location>
</feature>
<evidence type="ECO:0000256" key="6">
    <source>
        <dbReference type="ARBA" id="ARBA00022737"/>
    </source>
</evidence>
<feature type="disulfide bond" evidence="11">
    <location>
        <begin position="1157"/>
        <end position="1218"/>
    </location>
</feature>
<evidence type="ECO:0000256" key="8">
    <source>
        <dbReference type="ARBA" id="ARBA00023136"/>
    </source>
</evidence>
<feature type="disulfide bond" evidence="11">
    <location>
        <begin position="595"/>
        <end position="659"/>
    </location>
</feature>
<feature type="disulfide bond" evidence="11">
    <location>
        <begin position="527"/>
        <end position="537"/>
    </location>
</feature>
<feature type="disulfide bond" evidence="11">
    <location>
        <begin position="1188"/>
        <end position="1198"/>
    </location>
</feature>
<dbReference type="PANTHER" id="PTHR19331">
    <property type="entry name" value="SCAVENGER RECEPTOR DOMAIN-CONTAINING"/>
    <property type="match status" value="1"/>
</dbReference>
<comment type="subcellular location">
    <subcellularLocation>
        <location evidence="1">Membrane</location>
        <topology evidence="1">Single-pass membrane protein</topology>
    </subcellularLocation>
    <subcellularLocation>
        <location evidence="2">Secreted</location>
    </subcellularLocation>
</comment>
<dbReference type="FunFam" id="3.10.250.10:FF:000009">
    <property type="entry name" value="WC1"/>
    <property type="match status" value="3"/>
</dbReference>
<organism evidence="13 14">
    <name type="scientific">Scleropages formosus</name>
    <name type="common">Asian bonytongue</name>
    <name type="synonym">Osteoglossum formosum</name>
    <dbReference type="NCBI Taxonomy" id="113540"/>
    <lineage>
        <taxon>Eukaryota</taxon>
        <taxon>Metazoa</taxon>
        <taxon>Chordata</taxon>
        <taxon>Craniata</taxon>
        <taxon>Vertebrata</taxon>
        <taxon>Euteleostomi</taxon>
        <taxon>Actinopterygii</taxon>
        <taxon>Neopterygii</taxon>
        <taxon>Teleostei</taxon>
        <taxon>Osteoglossocephala</taxon>
        <taxon>Osteoglossomorpha</taxon>
        <taxon>Osteoglossiformes</taxon>
        <taxon>Osteoglossidae</taxon>
        <taxon>Scleropages</taxon>
    </lineage>
</organism>
<proteinExistence type="predicted"/>
<keyword evidence="6" id="KW-0677">Repeat</keyword>
<protein>
    <recommendedName>
        <fullName evidence="12">SRCR domain-containing protein</fullName>
    </recommendedName>
</protein>
<dbReference type="PRINTS" id="PR00258">
    <property type="entry name" value="SPERACTRCPTR"/>
</dbReference>
<feature type="disulfide bond" evidence="11">
    <location>
        <begin position="197"/>
        <end position="207"/>
    </location>
</feature>
<feature type="disulfide bond" evidence="11">
    <location>
        <begin position="744"/>
        <end position="754"/>
    </location>
</feature>
<dbReference type="InterPro" id="IPR001190">
    <property type="entry name" value="SRCR"/>
</dbReference>
<reference evidence="13" key="2">
    <citation type="submission" date="2025-08" db="UniProtKB">
        <authorList>
            <consortium name="Ensembl"/>
        </authorList>
    </citation>
    <scope>IDENTIFICATION</scope>
</reference>
<evidence type="ECO:0000256" key="2">
    <source>
        <dbReference type="ARBA" id="ARBA00004613"/>
    </source>
</evidence>
<dbReference type="Gene3D" id="3.10.250.10">
    <property type="entry name" value="SRCR-like domain"/>
    <property type="match status" value="12"/>
</dbReference>
<reference evidence="13" key="3">
    <citation type="submission" date="2025-09" db="UniProtKB">
        <authorList>
            <consortium name="Ensembl"/>
        </authorList>
    </citation>
    <scope>IDENTIFICATION</scope>
</reference>
<feature type="disulfide bond" evidence="11">
    <location>
        <begin position="1077"/>
        <end position="1087"/>
    </location>
</feature>
<feature type="domain" description="SRCR" evidence="12">
    <location>
        <begin position="360"/>
        <end position="457"/>
    </location>
</feature>
<keyword evidence="14" id="KW-1185">Reference proteome</keyword>
<feature type="domain" description="SRCR" evidence="12">
    <location>
        <begin position="675"/>
        <end position="775"/>
    </location>
</feature>
<sequence>IKLGKYTNSTGVSVSLLPDSDVRLVNGNSPCEGRVEVRHEEQWGTVCGWGWDITDASVVCRQIMFCGDAVAAPQYGHFGAGTGKIWLSYVDCGGSESTLKDCEHHGWGTVYSCGHSEDAGVICSGLAVRLAGGPHLCSGRLEFHHKDSWYTVCDPDFDLQDAKVVCRQLGCGTPVQVQGAAVFGKGDDLVWKNKVECGGDERDFGQCVRSSAKDTKCTHDTDVGLECFWYTNGRLVDGPDSCSGRVELQYLTEWGTVCDASWDLRAANVLCQQLGCGSAVAVPGQAWFGKGSGPIWADVFECQGKETHLSQCAVSSWNRVACSHGHDAGVILCSSDVCGCILQEVGIFFPVYLLPEHRSLRLVGDEGGCAGRLEVFHQGSWGTVCDDSWDLNDAQVVCRQLQCGTALRFTSFGPGNGSIWLDEVGCVGNESSLWDCPSAQWGNHDCIHKEDVGVVCSEYKDLRLAEGCSGQLEVYYNDTWGNVCFNQMDTNTVSLICQQLNCGKSGNVSSTGSRVKGAPNWLDIVKCRPHDSALWQCPSSPWGQNKCDDEDEVALITCERKRHINYIIDVRLVQGTHLCSGRVEIQHGITWGSVCDADFDLQDAEVVCRQLGCGIPAKVLGGSAFGKGGHQMWTEEIQCTGNESNVYSCPKSSTKKQNCSHDDSVGLVCSGYTNSRLVDGPDSCSGRVELQYLTEWGTVCDASWDLRAANVLCQQLGCGSAVAVPGQAWFGEGSGPIWADVFECQGKETHLSQCAVSSWNRVACSHGHDAGVICTGSSLSSLNGMVRLSGESGCEGQLEVHYQHMWSKVLLDSWSIREASVVCRQLGCGSAVRIYSSSLSGTGDTDVCLTGYQCSGTESHLLNCSAPHTFSCSSNTPRTGRQSVLFNVMPVLQIHGIFFPLYLLPEHRSLRLVGDEGGCAGRLEVFHQGSWGTVCDDSWDLNDAQVVCRQLQCGTALNSTSFGPGNGSTWLDEVGCVGNELSLWDCPSSQWGQHDCGHEKDVGVVCSEFKDLRLAEGCSGQVEVYYNDTWGNVCFNQMDANTVSLICQQLNCGKSGTVSSAGSRLKGAPNWLDSVKCRPHDSTLWQCPSSPWGHNTCGDNDITSITCESKFAEPCTLDVRLVNGNSRCAGRVEILHQGQWGTACSHYWDMTDAAVVCRQLGCGDAVDAPLSAHFGPGTGNIWKDNTLCGGTEPTLKDCASRRWGEHNCGHNEDAGAICSGDRCAQHCTVGEGSQSHVCIETIFCTSALFTIKLSGKNIQKHRSLRLVGDEGGCAGRLEVFHQGSWGTVCDDSWDLNDAQVVCRQLQCGTALRSTSFGPGNGSIWLDEVGCVGNESSLWDCPSAQWGNHDCVHKEDVGVVCSGQFFSQHKTW</sequence>
<feature type="disulfide bond" evidence="11">
    <location>
        <begin position="976"/>
        <end position="986"/>
    </location>
</feature>
<dbReference type="OrthoDB" id="536948at2759"/>
<dbReference type="SUPFAM" id="SSF56487">
    <property type="entry name" value="SRCR-like"/>
    <property type="match status" value="12"/>
</dbReference>
<evidence type="ECO:0000256" key="7">
    <source>
        <dbReference type="ARBA" id="ARBA00022989"/>
    </source>
</evidence>
<feature type="domain" description="SRCR" evidence="12">
    <location>
        <begin position="22"/>
        <end position="124"/>
    </location>
</feature>
<accession>A0A8C9V681</accession>
<evidence type="ECO:0000256" key="11">
    <source>
        <dbReference type="PROSITE-ProRule" id="PRU00196"/>
    </source>
</evidence>
<feature type="disulfide bond" evidence="11">
    <location>
        <begin position="1330"/>
        <end position="1340"/>
    </location>
</feature>
<feature type="domain" description="SRCR" evidence="12">
    <location>
        <begin position="233"/>
        <end position="333"/>
    </location>
</feature>
<feature type="disulfide bond" evidence="11">
    <location>
        <begin position="426"/>
        <end position="436"/>
    </location>
</feature>
<feature type="disulfide bond" evidence="11">
    <location>
        <begin position="608"/>
        <end position="669"/>
    </location>
</feature>
<dbReference type="FunFam" id="3.10.250.10:FF:000006">
    <property type="entry name" value="neurotrypsin isoform X2"/>
    <property type="match status" value="1"/>
</dbReference>
<evidence type="ECO:0000256" key="9">
    <source>
        <dbReference type="ARBA" id="ARBA00023157"/>
    </source>
</evidence>
<dbReference type="PANTHER" id="PTHR19331:SF22">
    <property type="entry name" value="DELETED IN MALIGNANT BRAIN TUMORS 1 PROTEIN"/>
    <property type="match status" value="1"/>
</dbReference>
<dbReference type="GeneTree" id="ENSGT00940000163299"/>